<comment type="caution">
    <text evidence="2">The sequence shown here is derived from an EMBL/GenBank/DDBJ whole genome shotgun (WGS) entry which is preliminary data.</text>
</comment>
<evidence type="ECO:0000313" key="2">
    <source>
        <dbReference type="EMBL" id="OFI49505.1"/>
    </source>
</evidence>
<dbReference type="PANTHER" id="PTHR43415:SF4">
    <property type="entry name" value="N-ACETYLTRANSFERASE DOMAIN-CONTAINING PROTEIN"/>
    <property type="match status" value="1"/>
</dbReference>
<dbReference type="PROSITE" id="PS51186">
    <property type="entry name" value="GNAT"/>
    <property type="match status" value="2"/>
</dbReference>
<keyword evidence="3" id="KW-1185">Reference proteome</keyword>
<dbReference type="GO" id="GO:0016747">
    <property type="term" value="F:acyltransferase activity, transferring groups other than amino-acyl groups"/>
    <property type="evidence" value="ECO:0007669"/>
    <property type="project" value="InterPro"/>
</dbReference>
<feature type="domain" description="N-acetyltransferase" evidence="1">
    <location>
        <begin position="187"/>
        <end position="334"/>
    </location>
</feature>
<dbReference type="InterPro" id="IPR016181">
    <property type="entry name" value="Acyl_CoA_acyltransferase"/>
</dbReference>
<gene>
    <name evidence="2" type="ORF">BG261_02690</name>
</gene>
<protein>
    <recommendedName>
        <fullName evidence="1">N-acetyltransferase domain-containing protein</fullName>
    </recommendedName>
</protein>
<organism evidence="2 3">
    <name type="scientific">Floricoccus tropicus</name>
    <dbReference type="NCBI Taxonomy" id="1859473"/>
    <lineage>
        <taxon>Bacteria</taxon>
        <taxon>Bacillati</taxon>
        <taxon>Bacillota</taxon>
        <taxon>Bacilli</taxon>
        <taxon>Lactobacillales</taxon>
        <taxon>Streptococcaceae</taxon>
        <taxon>Floricoccus</taxon>
    </lineage>
</organism>
<proteinExistence type="predicted"/>
<dbReference type="OrthoDB" id="9795206at2"/>
<dbReference type="STRING" id="1859473.BG261_02690"/>
<dbReference type="Pfam" id="PF13302">
    <property type="entry name" value="Acetyltransf_3"/>
    <property type="match status" value="1"/>
</dbReference>
<name>A0A1E8GMN5_9LACT</name>
<dbReference type="Pfam" id="PF00583">
    <property type="entry name" value="Acetyltransf_1"/>
    <property type="match status" value="1"/>
</dbReference>
<dbReference type="CDD" id="cd04301">
    <property type="entry name" value="NAT_SF"/>
    <property type="match status" value="1"/>
</dbReference>
<reference evidence="3" key="1">
    <citation type="submission" date="2016-09" db="EMBL/GenBank/DDBJ databases">
        <title>Draft genome sequence of a novel species of the family Streptococcaceae isolated from flowers.</title>
        <authorList>
            <person name="Chuah L.-O."/>
            <person name="Yap K.-P."/>
            <person name="Thong K.L."/>
            <person name="Liong M.T."/>
            <person name="Ahmad R."/>
            <person name="Rusul G."/>
        </authorList>
    </citation>
    <scope>NUCLEOTIDE SEQUENCE [LARGE SCALE GENOMIC DNA]</scope>
    <source>
        <strain evidence="3">DF1</strain>
    </source>
</reference>
<dbReference type="SUPFAM" id="SSF55729">
    <property type="entry name" value="Acyl-CoA N-acyltransferases (Nat)"/>
    <property type="match status" value="2"/>
</dbReference>
<sequence length="334" mass="39645">MYLKSGKIEIKGLTENQLKELYDISFGSKADLEWMKWNGPYFNDPILNWEEFKNHFSKRIDDDNFGLIYYDEKLVATVSAYWEDGNLRKWLEFGLVIYNQDDWSKGIGRASLTLWIEYLFDLYPELERLGFTTWSGNKGMIRLGQKLSMTQEAKIRKVRFYQNKYYDSIKFGILRSEWRYLNSSRDIELVEVNNSNIDDILELTVKEEQKNFVADVPRSLAYIYANKEEARAFGIYLGQELIGYVSINYDVELKMYSIWHFFIDRNFQGKGYGKRALQELISYIKILSANLTNKMYLTVEEENVAAIGFYESLGFVNTYERDDEDEFIMIHEWE</sequence>
<dbReference type="Proteomes" id="UP000178622">
    <property type="component" value="Unassembled WGS sequence"/>
</dbReference>
<dbReference type="PANTHER" id="PTHR43415">
    <property type="entry name" value="SPERMIDINE N(1)-ACETYLTRANSFERASE"/>
    <property type="match status" value="1"/>
</dbReference>
<dbReference type="Gene3D" id="3.40.630.30">
    <property type="match status" value="2"/>
</dbReference>
<feature type="domain" description="N-acetyltransferase" evidence="1">
    <location>
        <begin position="8"/>
        <end position="172"/>
    </location>
</feature>
<evidence type="ECO:0000313" key="3">
    <source>
        <dbReference type="Proteomes" id="UP000178622"/>
    </source>
</evidence>
<dbReference type="InterPro" id="IPR000182">
    <property type="entry name" value="GNAT_dom"/>
</dbReference>
<evidence type="ECO:0000259" key="1">
    <source>
        <dbReference type="PROSITE" id="PS51186"/>
    </source>
</evidence>
<dbReference type="AlphaFoldDB" id="A0A1E8GMN5"/>
<dbReference type="EMBL" id="MKIR01000012">
    <property type="protein sequence ID" value="OFI49505.1"/>
    <property type="molecule type" value="Genomic_DNA"/>
</dbReference>
<accession>A0A1E8GMN5</accession>